<dbReference type="CDD" id="cd17255">
    <property type="entry name" value="RMtype1_S_Fco49512ORF2615P-TRD2-CR2_like"/>
    <property type="match status" value="1"/>
</dbReference>
<proteinExistence type="inferred from homology"/>
<evidence type="ECO:0000313" key="5">
    <source>
        <dbReference type="EMBL" id="VYU37363.1"/>
    </source>
</evidence>
<gene>
    <name evidence="5" type="ORF">ELLFYP34_03383</name>
</gene>
<comment type="similarity">
    <text evidence="1">Belongs to the type-I restriction system S methylase family.</text>
</comment>
<dbReference type="Pfam" id="PF01420">
    <property type="entry name" value="Methylase_S"/>
    <property type="match status" value="2"/>
</dbReference>
<dbReference type="InterPro" id="IPR000055">
    <property type="entry name" value="Restrct_endonuc_typeI_TRD"/>
</dbReference>
<evidence type="ECO:0000256" key="2">
    <source>
        <dbReference type="ARBA" id="ARBA00022747"/>
    </source>
</evidence>
<dbReference type="Gene3D" id="3.90.220.20">
    <property type="entry name" value="DNA methylase specificity domains"/>
    <property type="match status" value="2"/>
</dbReference>
<organism evidence="5">
    <name type="scientific">Eubacterium limosum</name>
    <dbReference type="NCBI Taxonomy" id="1736"/>
    <lineage>
        <taxon>Bacteria</taxon>
        <taxon>Bacillati</taxon>
        <taxon>Bacillota</taxon>
        <taxon>Clostridia</taxon>
        <taxon>Eubacteriales</taxon>
        <taxon>Eubacteriaceae</taxon>
        <taxon>Eubacterium</taxon>
    </lineage>
</organism>
<dbReference type="GO" id="GO:0009307">
    <property type="term" value="P:DNA restriction-modification system"/>
    <property type="evidence" value="ECO:0007669"/>
    <property type="project" value="UniProtKB-KW"/>
</dbReference>
<dbReference type="InterPro" id="IPR044946">
    <property type="entry name" value="Restrct_endonuc_typeI_TRD_sf"/>
</dbReference>
<keyword evidence="3" id="KW-0238">DNA-binding</keyword>
<evidence type="ECO:0000256" key="1">
    <source>
        <dbReference type="ARBA" id="ARBA00010923"/>
    </source>
</evidence>
<dbReference type="PANTHER" id="PTHR30408">
    <property type="entry name" value="TYPE-1 RESTRICTION ENZYME ECOKI SPECIFICITY PROTEIN"/>
    <property type="match status" value="1"/>
</dbReference>
<feature type="domain" description="Type I restriction modification DNA specificity" evidence="4">
    <location>
        <begin position="328"/>
        <end position="380"/>
    </location>
</feature>
<sequence length="392" mass="45198">MTKEKAKEPQIRFKGFTNAWEQRKVKDLFKVSRGYVLATTQTTVNKTDEMQYPVYSSQTKDEGLMGYYKDYLYEDAITWTTDGANAGTVNFRAGKFYCTNVCGVLLSDKVKTNKMIAEELNDIAKRYVSYVGNPKLMNNVMSEIEVSLPKQEAEQEAMSSYFATLDTLITLHQRKCDLLSKAKKTLLQKMFPKNGKTTPEIRFKGFTGAWEQRKLGEEFEKVNERNDGSFGREHWISVAKMYFQDPDKVQSNNIDTRTYVMRKGDIAFEGHPNVDFKFGRFVANDIGAGVVSELFPIYRHKQAYDNNYWKHAIQLEHIMAPIFAHSITSSGNSSNKLDSKHFLRQKISVPKLEEQKQIGSFFANLDHLITIHQHELEKLQNIKKSCLKMMFV</sequence>
<dbReference type="EMBL" id="CACRTR010000011">
    <property type="protein sequence ID" value="VYU37363.1"/>
    <property type="molecule type" value="Genomic_DNA"/>
</dbReference>
<evidence type="ECO:0000259" key="4">
    <source>
        <dbReference type="Pfam" id="PF01420"/>
    </source>
</evidence>
<name>A0A6N3EFQ2_EUBLI</name>
<dbReference type="GO" id="GO:0003677">
    <property type="term" value="F:DNA binding"/>
    <property type="evidence" value="ECO:0007669"/>
    <property type="project" value="UniProtKB-KW"/>
</dbReference>
<dbReference type="AlphaFoldDB" id="A0A6N3EFQ2"/>
<protein>
    <submittedName>
        <fullName evidence="5">Type-1 restriction enzyme specificity protein MPN_089</fullName>
    </submittedName>
</protein>
<feature type="domain" description="Type I restriction modification DNA specificity" evidence="4">
    <location>
        <begin position="20"/>
        <end position="175"/>
    </location>
</feature>
<dbReference type="InterPro" id="IPR052021">
    <property type="entry name" value="Type-I_RS_S_subunit"/>
</dbReference>
<reference evidence="5" key="1">
    <citation type="submission" date="2019-11" db="EMBL/GenBank/DDBJ databases">
        <authorList>
            <person name="Feng L."/>
        </authorList>
    </citation>
    <scope>NUCLEOTIDE SEQUENCE</scope>
    <source>
        <strain evidence="5">ElimosumLFYP34</strain>
    </source>
</reference>
<dbReference type="SUPFAM" id="SSF116734">
    <property type="entry name" value="DNA methylase specificity domain"/>
    <property type="match status" value="2"/>
</dbReference>
<dbReference type="PANTHER" id="PTHR30408:SF12">
    <property type="entry name" value="TYPE I RESTRICTION ENZYME MJAVIII SPECIFICITY SUBUNIT"/>
    <property type="match status" value="1"/>
</dbReference>
<evidence type="ECO:0000256" key="3">
    <source>
        <dbReference type="ARBA" id="ARBA00023125"/>
    </source>
</evidence>
<keyword evidence="2" id="KW-0680">Restriction system</keyword>
<accession>A0A6N3EFQ2</accession>